<dbReference type="Proteomes" id="UP000796880">
    <property type="component" value="Unassembled WGS sequence"/>
</dbReference>
<gene>
    <name evidence="1" type="ORF">FNV43_RR25153</name>
</gene>
<keyword evidence="2" id="KW-1185">Reference proteome</keyword>
<accession>A0A8K0GTV9</accession>
<dbReference type="SUPFAM" id="SSF69572">
    <property type="entry name" value="Activating enzymes of the ubiquitin-like proteins"/>
    <property type="match status" value="1"/>
</dbReference>
<dbReference type="EMBL" id="VOIH02000011">
    <property type="protein sequence ID" value="KAF3434050.1"/>
    <property type="molecule type" value="Genomic_DNA"/>
</dbReference>
<evidence type="ECO:0000313" key="1">
    <source>
        <dbReference type="EMBL" id="KAF3434050.1"/>
    </source>
</evidence>
<dbReference type="AlphaFoldDB" id="A0A8K0GTV9"/>
<dbReference type="Gene3D" id="3.40.50.720">
    <property type="entry name" value="NAD(P)-binding Rossmann-like Domain"/>
    <property type="match status" value="1"/>
</dbReference>
<dbReference type="InterPro" id="IPR035985">
    <property type="entry name" value="Ubiquitin-activating_enz"/>
</dbReference>
<dbReference type="GO" id="GO:0008641">
    <property type="term" value="F:ubiquitin-like modifier activating enzyme activity"/>
    <property type="evidence" value="ECO:0007669"/>
    <property type="project" value="InterPro"/>
</dbReference>
<protein>
    <submittedName>
        <fullName evidence="1">Uncharacterized protein</fullName>
    </submittedName>
</protein>
<dbReference type="OrthoDB" id="1671296at2759"/>
<proteinExistence type="predicted"/>
<comment type="caution">
    <text evidence="1">The sequence shown here is derived from an EMBL/GenBank/DDBJ whole genome shotgun (WGS) entry which is preliminary data.</text>
</comment>
<sequence>MDEDISRLKTTAVGLLSDLGCNESTLTLDLIDLSNEMCQFGAAELRGVAAWVGEIASQEVIKLKTGNRSYCDRISIRNLSEMVCCVGAPMGSSKARGNGISIRNLSEMVCCVGAPIGSRKAQGSLSS</sequence>
<organism evidence="1 2">
    <name type="scientific">Rhamnella rubrinervis</name>
    <dbReference type="NCBI Taxonomy" id="2594499"/>
    <lineage>
        <taxon>Eukaryota</taxon>
        <taxon>Viridiplantae</taxon>
        <taxon>Streptophyta</taxon>
        <taxon>Embryophyta</taxon>
        <taxon>Tracheophyta</taxon>
        <taxon>Spermatophyta</taxon>
        <taxon>Magnoliopsida</taxon>
        <taxon>eudicotyledons</taxon>
        <taxon>Gunneridae</taxon>
        <taxon>Pentapetalae</taxon>
        <taxon>rosids</taxon>
        <taxon>fabids</taxon>
        <taxon>Rosales</taxon>
        <taxon>Rhamnaceae</taxon>
        <taxon>rhamnoid group</taxon>
        <taxon>Rhamneae</taxon>
        <taxon>Rhamnella</taxon>
    </lineage>
</organism>
<name>A0A8K0GTV9_9ROSA</name>
<evidence type="ECO:0000313" key="2">
    <source>
        <dbReference type="Proteomes" id="UP000796880"/>
    </source>
</evidence>
<reference evidence="1" key="1">
    <citation type="submission" date="2020-03" db="EMBL/GenBank/DDBJ databases">
        <title>A high-quality chromosome-level genome assembly of a woody plant with both climbing and erect habits, Rhamnella rubrinervis.</title>
        <authorList>
            <person name="Lu Z."/>
            <person name="Yang Y."/>
            <person name="Zhu X."/>
            <person name="Sun Y."/>
        </authorList>
    </citation>
    <scope>NUCLEOTIDE SEQUENCE</scope>
    <source>
        <strain evidence="1">BYM</strain>
        <tissue evidence="1">Leaf</tissue>
    </source>
</reference>